<protein>
    <submittedName>
        <fullName evidence="6">GAF domain-containing protein</fullName>
    </submittedName>
</protein>
<dbReference type="SUPFAM" id="SSF55781">
    <property type="entry name" value="GAF domain-like"/>
    <property type="match status" value="1"/>
</dbReference>
<gene>
    <name evidence="6" type="ORF">SAMN04489747_1273</name>
</gene>
<dbReference type="InterPro" id="IPR029016">
    <property type="entry name" value="GAF-like_dom_sf"/>
</dbReference>
<evidence type="ECO:0000256" key="2">
    <source>
        <dbReference type="ARBA" id="ARBA00022777"/>
    </source>
</evidence>
<dbReference type="GO" id="GO:0016301">
    <property type="term" value="F:kinase activity"/>
    <property type="evidence" value="ECO:0007669"/>
    <property type="project" value="UniProtKB-KW"/>
</dbReference>
<dbReference type="Proteomes" id="UP000198546">
    <property type="component" value="Chromosome i"/>
</dbReference>
<dbReference type="Gene3D" id="1.10.10.10">
    <property type="entry name" value="Winged helix-like DNA-binding domain superfamily/Winged helix DNA-binding domain"/>
    <property type="match status" value="1"/>
</dbReference>
<reference evidence="6 7" key="1">
    <citation type="submission" date="2016-10" db="EMBL/GenBank/DDBJ databases">
        <authorList>
            <person name="de Groot N.N."/>
        </authorList>
    </citation>
    <scope>NUCLEOTIDE SEQUENCE [LARGE SCALE GENOMIC DNA]</scope>
    <source>
        <strain evidence="6 7">MON 2.2</strain>
    </source>
</reference>
<dbReference type="Pfam" id="PF13185">
    <property type="entry name" value="GAF_2"/>
    <property type="match status" value="1"/>
</dbReference>
<dbReference type="OrthoDB" id="5187007at2"/>
<dbReference type="STRING" id="675864.SAMN04489747_1273"/>
<keyword evidence="4" id="KW-0804">Transcription</keyword>
<dbReference type="InterPro" id="IPR036388">
    <property type="entry name" value="WH-like_DNA-bd_sf"/>
</dbReference>
<dbReference type="PIRSF" id="PIRSF036625">
    <property type="entry name" value="GAF_ANTAR"/>
    <property type="match status" value="1"/>
</dbReference>
<evidence type="ECO:0000313" key="7">
    <source>
        <dbReference type="Proteomes" id="UP000198546"/>
    </source>
</evidence>
<keyword evidence="2" id="KW-0418">Kinase</keyword>
<dbReference type="InterPro" id="IPR012074">
    <property type="entry name" value="GAF_ANTAR"/>
</dbReference>
<name>A0A1G6VYD6_9ACTN</name>
<dbReference type="GO" id="GO:0003723">
    <property type="term" value="F:RNA binding"/>
    <property type="evidence" value="ECO:0007669"/>
    <property type="project" value="InterPro"/>
</dbReference>
<keyword evidence="1" id="KW-0808">Transferase</keyword>
<keyword evidence="3" id="KW-0805">Transcription regulation</keyword>
<feature type="domain" description="ANTAR" evidence="5">
    <location>
        <begin position="160"/>
        <end position="221"/>
    </location>
</feature>
<organism evidence="6 7">
    <name type="scientific">Auraticoccus monumenti</name>
    <dbReference type="NCBI Taxonomy" id="675864"/>
    <lineage>
        <taxon>Bacteria</taxon>
        <taxon>Bacillati</taxon>
        <taxon>Actinomycetota</taxon>
        <taxon>Actinomycetes</taxon>
        <taxon>Propionibacteriales</taxon>
        <taxon>Propionibacteriaceae</taxon>
        <taxon>Auraticoccus</taxon>
    </lineage>
</organism>
<dbReference type="SMART" id="SM01012">
    <property type="entry name" value="ANTAR"/>
    <property type="match status" value="1"/>
</dbReference>
<sequence length="237" mass="25291">MGHRDLADALAVAARAMQDSRGETDTLEVAVRLAVDVVHGCTSAGLFELDRNGRVRTTAATDPLVERGDQLQLQLGEGPCLTALVGEPVVLSRDLSSESRWASWSKAASDELGIRSMLSLQLYTGPRGHGSLNLYSTEQDAFDDRDQAVAVTLAAQIAAAIAAARRDDQLTASAASRTVIGQAQGILMERYHLDASQAFAALIRTSQSSNTKLYAVAETLVRTRQTPAALTEDDPAR</sequence>
<dbReference type="EMBL" id="LT629688">
    <property type="protein sequence ID" value="SDD57816.1"/>
    <property type="molecule type" value="Genomic_DNA"/>
</dbReference>
<evidence type="ECO:0000259" key="5">
    <source>
        <dbReference type="PROSITE" id="PS50921"/>
    </source>
</evidence>
<dbReference type="InterPro" id="IPR011006">
    <property type="entry name" value="CheY-like_superfamily"/>
</dbReference>
<dbReference type="RefSeq" id="WP_090591664.1">
    <property type="nucleotide sequence ID" value="NZ_LT629688.1"/>
</dbReference>
<accession>A0A1G6VYD6</accession>
<dbReference type="SUPFAM" id="SSF52172">
    <property type="entry name" value="CheY-like"/>
    <property type="match status" value="1"/>
</dbReference>
<evidence type="ECO:0000313" key="6">
    <source>
        <dbReference type="EMBL" id="SDD57816.1"/>
    </source>
</evidence>
<keyword evidence="7" id="KW-1185">Reference proteome</keyword>
<evidence type="ECO:0000256" key="4">
    <source>
        <dbReference type="ARBA" id="ARBA00023163"/>
    </source>
</evidence>
<dbReference type="PROSITE" id="PS50921">
    <property type="entry name" value="ANTAR"/>
    <property type="match status" value="1"/>
</dbReference>
<dbReference type="InterPro" id="IPR005561">
    <property type="entry name" value="ANTAR"/>
</dbReference>
<dbReference type="Pfam" id="PF03861">
    <property type="entry name" value="ANTAR"/>
    <property type="match status" value="1"/>
</dbReference>
<evidence type="ECO:0000256" key="3">
    <source>
        <dbReference type="ARBA" id="ARBA00023015"/>
    </source>
</evidence>
<evidence type="ECO:0000256" key="1">
    <source>
        <dbReference type="ARBA" id="ARBA00022679"/>
    </source>
</evidence>
<dbReference type="Gene3D" id="3.30.450.40">
    <property type="match status" value="1"/>
</dbReference>
<dbReference type="InterPro" id="IPR003018">
    <property type="entry name" value="GAF"/>
</dbReference>
<proteinExistence type="predicted"/>
<dbReference type="AlphaFoldDB" id="A0A1G6VYD6"/>